<evidence type="ECO:0000256" key="1">
    <source>
        <dbReference type="SAM" id="Phobius"/>
    </source>
</evidence>
<dbReference type="Proteomes" id="UP000492821">
    <property type="component" value="Unassembled WGS sequence"/>
</dbReference>
<keyword evidence="1" id="KW-1133">Transmembrane helix</keyword>
<keyword evidence="1" id="KW-0812">Transmembrane</keyword>
<proteinExistence type="predicted"/>
<keyword evidence="2" id="KW-1185">Reference proteome</keyword>
<feature type="transmembrane region" description="Helical" evidence="1">
    <location>
        <begin position="121"/>
        <end position="150"/>
    </location>
</feature>
<accession>A0A7E4UZ07</accession>
<feature type="transmembrane region" description="Helical" evidence="1">
    <location>
        <begin position="35"/>
        <end position="58"/>
    </location>
</feature>
<feature type="transmembrane region" description="Helical" evidence="1">
    <location>
        <begin position="6"/>
        <end position="23"/>
    </location>
</feature>
<feature type="transmembrane region" description="Helical" evidence="1">
    <location>
        <begin position="275"/>
        <end position="294"/>
    </location>
</feature>
<feature type="transmembrane region" description="Helical" evidence="1">
    <location>
        <begin position="235"/>
        <end position="255"/>
    </location>
</feature>
<reference evidence="3" key="2">
    <citation type="submission" date="2020-10" db="UniProtKB">
        <authorList>
            <consortium name="WormBaseParasite"/>
        </authorList>
    </citation>
    <scope>IDENTIFICATION</scope>
</reference>
<protein>
    <submittedName>
        <fullName evidence="3">G-protein coupled receptors family 1 profile domain-containing protein</fullName>
    </submittedName>
</protein>
<dbReference type="InterPro" id="IPR019422">
    <property type="entry name" value="7TM_GPCR_serpentine_rcpt_Srh"/>
</dbReference>
<keyword evidence="1" id="KW-0472">Membrane</keyword>
<evidence type="ECO:0000313" key="2">
    <source>
        <dbReference type="Proteomes" id="UP000492821"/>
    </source>
</evidence>
<evidence type="ECO:0000313" key="3">
    <source>
        <dbReference type="WBParaSite" id="Pan_g14210.t1"/>
    </source>
</evidence>
<feature type="transmembrane region" description="Helical" evidence="1">
    <location>
        <begin position="187"/>
        <end position="214"/>
    </location>
</feature>
<dbReference type="WBParaSite" id="Pan_g14210.t1">
    <property type="protein sequence ID" value="Pan_g14210.t1"/>
    <property type="gene ID" value="Pan_g14210"/>
</dbReference>
<dbReference type="AlphaFoldDB" id="A0A7E4UZ07"/>
<name>A0A7E4UZ07_PANRE</name>
<dbReference type="Pfam" id="PF10318">
    <property type="entry name" value="7TM_GPCR_Srh"/>
    <property type="match status" value="1"/>
</dbReference>
<reference evidence="2" key="1">
    <citation type="journal article" date="2013" name="Genetics">
        <title>The draft genome and transcriptome of Panagrellus redivivus are shaped by the harsh demands of a free-living lifestyle.</title>
        <authorList>
            <person name="Srinivasan J."/>
            <person name="Dillman A.R."/>
            <person name="Macchietto M.G."/>
            <person name="Heikkinen L."/>
            <person name="Lakso M."/>
            <person name="Fracchia K.M."/>
            <person name="Antoshechkin I."/>
            <person name="Mortazavi A."/>
            <person name="Wong G."/>
            <person name="Sternberg P.W."/>
        </authorList>
    </citation>
    <scope>NUCLEOTIDE SEQUENCE [LARGE SCALE GENOMIC DNA]</scope>
    <source>
        <strain evidence="2">MT8872</strain>
    </source>
</reference>
<sequence length="341" mass="38546">MLLGFTCLSVFLNIYAVFLYFYVMPKSMSDFRLCLFLLSFYDTLLALTLGPVLDVVFQPPALAGVIRGPVTMFIYHNFGYNACKVVVCFAFYTISSILCIQDYGVMFRFAAILPNKVYYEFLNSIPGYLFIQGSTIAASGSLAALVYVVLYDEHELPTVMLNYENTTFVEYVPGETILIMGKMNTPIWYLIVVGVTLGILYMEGNSYILFFIANRVLKKYAANFSAQTYDLHRQFLYLFIIQITMPMLLIVAPVASLIYQRTLSGGMSKLQSDSGVLLTAAYSTVNVLLTIFFISPFRKFTRRITIDALLKLFGIKIDVTSKGVLRPVATESLQFNERRVQ</sequence>
<organism evidence="2 3">
    <name type="scientific">Panagrellus redivivus</name>
    <name type="common">Microworm</name>
    <dbReference type="NCBI Taxonomy" id="6233"/>
    <lineage>
        <taxon>Eukaryota</taxon>
        <taxon>Metazoa</taxon>
        <taxon>Ecdysozoa</taxon>
        <taxon>Nematoda</taxon>
        <taxon>Chromadorea</taxon>
        <taxon>Rhabditida</taxon>
        <taxon>Tylenchina</taxon>
        <taxon>Panagrolaimomorpha</taxon>
        <taxon>Panagrolaimoidea</taxon>
        <taxon>Panagrolaimidae</taxon>
        <taxon>Panagrellus</taxon>
    </lineage>
</organism>
<feature type="transmembrane region" description="Helical" evidence="1">
    <location>
        <begin position="78"/>
        <end position="100"/>
    </location>
</feature>